<comment type="caution">
    <text evidence="6">The sequence shown here is derived from an EMBL/GenBank/DDBJ whole genome shotgun (WGS) entry which is preliminary data.</text>
</comment>
<dbReference type="InterPro" id="IPR000847">
    <property type="entry name" value="LysR_HTH_N"/>
</dbReference>
<organism evidence="6 7">
    <name type="scientific">Sphingobium jiangsuense</name>
    <dbReference type="NCBI Taxonomy" id="870476"/>
    <lineage>
        <taxon>Bacteria</taxon>
        <taxon>Pseudomonadati</taxon>
        <taxon>Pseudomonadota</taxon>
        <taxon>Alphaproteobacteria</taxon>
        <taxon>Sphingomonadales</taxon>
        <taxon>Sphingomonadaceae</taxon>
        <taxon>Sphingobium</taxon>
    </lineage>
</organism>
<sequence>MDWDDLRLFLAIARHGTLSAAGRALGVSQPTMGRRLAAMEARIGARLLRRTPERYVLTPLGETVLGNAERVEAEILATERAISGHDCALEGKVRVTTVDTLAARILVPALARLQKEHPGIVVELLSDTRQLNLARREADIAIRMVPFEGQEIITRKLGTLGMAFYAARGHDGERRPPRIVTVLDDLAHLPEAQWLRRHFPDAEVALQSNSREAHLWAARQGMGIACLVCYRAEALPDLVRVRPDLPLLRRDIWLGVHRDMRHMPRIRAVIDAIDEEISCRREELFPEGDAS</sequence>
<dbReference type="RefSeq" id="WP_223177494.1">
    <property type="nucleotide sequence ID" value="NZ_BSPS01000116.1"/>
</dbReference>
<evidence type="ECO:0000259" key="5">
    <source>
        <dbReference type="PROSITE" id="PS50931"/>
    </source>
</evidence>
<name>A0A7W6FR56_9SPHN</name>
<dbReference type="PANTHER" id="PTHR30537">
    <property type="entry name" value="HTH-TYPE TRANSCRIPTIONAL REGULATOR"/>
    <property type="match status" value="1"/>
</dbReference>
<dbReference type="GO" id="GO:0006351">
    <property type="term" value="P:DNA-templated transcription"/>
    <property type="evidence" value="ECO:0007669"/>
    <property type="project" value="TreeGrafter"/>
</dbReference>
<dbReference type="Pfam" id="PF03466">
    <property type="entry name" value="LysR_substrate"/>
    <property type="match status" value="1"/>
</dbReference>
<dbReference type="InterPro" id="IPR005119">
    <property type="entry name" value="LysR_subst-bd"/>
</dbReference>
<dbReference type="EMBL" id="JACIDT010000014">
    <property type="protein sequence ID" value="MBB3927660.1"/>
    <property type="molecule type" value="Genomic_DNA"/>
</dbReference>
<evidence type="ECO:0000313" key="7">
    <source>
        <dbReference type="Proteomes" id="UP000571950"/>
    </source>
</evidence>
<dbReference type="InterPro" id="IPR058163">
    <property type="entry name" value="LysR-type_TF_proteobact-type"/>
</dbReference>
<dbReference type="PROSITE" id="PS50931">
    <property type="entry name" value="HTH_LYSR"/>
    <property type="match status" value="1"/>
</dbReference>
<reference evidence="6 7" key="1">
    <citation type="submission" date="2020-08" db="EMBL/GenBank/DDBJ databases">
        <title>Genomic Encyclopedia of Type Strains, Phase IV (KMG-IV): sequencing the most valuable type-strain genomes for metagenomic binning, comparative biology and taxonomic classification.</title>
        <authorList>
            <person name="Goeker M."/>
        </authorList>
    </citation>
    <scope>NUCLEOTIDE SEQUENCE [LARGE SCALE GENOMIC DNA]</scope>
    <source>
        <strain evidence="6 7">DSM 26189</strain>
    </source>
</reference>
<dbReference type="Proteomes" id="UP000571950">
    <property type="component" value="Unassembled WGS sequence"/>
</dbReference>
<keyword evidence="2" id="KW-0805">Transcription regulation</keyword>
<keyword evidence="4" id="KW-0804">Transcription</keyword>
<dbReference type="InterPro" id="IPR036388">
    <property type="entry name" value="WH-like_DNA-bd_sf"/>
</dbReference>
<keyword evidence="3 6" id="KW-0238">DNA-binding</keyword>
<dbReference type="GO" id="GO:0003700">
    <property type="term" value="F:DNA-binding transcription factor activity"/>
    <property type="evidence" value="ECO:0007669"/>
    <property type="project" value="InterPro"/>
</dbReference>
<dbReference type="SUPFAM" id="SSF46785">
    <property type="entry name" value="Winged helix' DNA-binding domain"/>
    <property type="match status" value="1"/>
</dbReference>
<dbReference type="Gene3D" id="3.40.190.290">
    <property type="match status" value="1"/>
</dbReference>
<accession>A0A7W6FR56</accession>
<dbReference type="PANTHER" id="PTHR30537:SF3">
    <property type="entry name" value="TRANSCRIPTIONAL REGULATORY PROTEIN"/>
    <property type="match status" value="1"/>
</dbReference>
<keyword evidence="7" id="KW-1185">Reference proteome</keyword>
<evidence type="ECO:0000256" key="2">
    <source>
        <dbReference type="ARBA" id="ARBA00023015"/>
    </source>
</evidence>
<proteinExistence type="inferred from homology"/>
<dbReference type="AlphaFoldDB" id="A0A7W6FR56"/>
<evidence type="ECO:0000313" key="6">
    <source>
        <dbReference type="EMBL" id="MBB3927660.1"/>
    </source>
</evidence>
<gene>
    <name evidence="6" type="ORF">GGR43_003393</name>
</gene>
<dbReference type="InterPro" id="IPR036390">
    <property type="entry name" value="WH_DNA-bd_sf"/>
</dbReference>
<comment type="similarity">
    <text evidence="1">Belongs to the LysR transcriptional regulatory family.</text>
</comment>
<evidence type="ECO:0000256" key="3">
    <source>
        <dbReference type="ARBA" id="ARBA00023125"/>
    </source>
</evidence>
<dbReference type="GO" id="GO:0043565">
    <property type="term" value="F:sequence-specific DNA binding"/>
    <property type="evidence" value="ECO:0007669"/>
    <property type="project" value="TreeGrafter"/>
</dbReference>
<dbReference type="Pfam" id="PF00126">
    <property type="entry name" value="HTH_1"/>
    <property type="match status" value="1"/>
</dbReference>
<dbReference type="Gene3D" id="1.10.10.10">
    <property type="entry name" value="Winged helix-like DNA-binding domain superfamily/Winged helix DNA-binding domain"/>
    <property type="match status" value="1"/>
</dbReference>
<feature type="domain" description="HTH lysR-type" evidence="5">
    <location>
        <begin position="1"/>
        <end position="58"/>
    </location>
</feature>
<evidence type="ECO:0000256" key="4">
    <source>
        <dbReference type="ARBA" id="ARBA00023163"/>
    </source>
</evidence>
<protein>
    <submittedName>
        <fullName evidence="6">DNA-binding transcriptional LysR family regulator</fullName>
    </submittedName>
</protein>
<dbReference type="SUPFAM" id="SSF53850">
    <property type="entry name" value="Periplasmic binding protein-like II"/>
    <property type="match status" value="1"/>
</dbReference>
<evidence type="ECO:0000256" key="1">
    <source>
        <dbReference type="ARBA" id="ARBA00009437"/>
    </source>
</evidence>